<dbReference type="SUPFAM" id="SSF48726">
    <property type="entry name" value="Immunoglobulin"/>
    <property type="match status" value="1"/>
</dbReference>
<accession>A0AAW0XKX9</accession>
<dbReference type="PANTHER" id="PTHR12231:SF259">
    <property type="entry name" value="FACTOR OF INTERPULSE INTERVAL-RELATED"/>
    <property type="match status" value="1"/>
</dbReference>
<dbReference type="AlphaFoldDB" id="A0AAW0XKX9"/>
<dbReference type="InterPro" id="IPR013098">
    <property type="entry name" value="Ig_I-set"/>
</dbReference>
<dbReference type="InterPro" id="IPR007110">
    <property type="entry name" value="Ig-like_dom"/>
</dbReference>
<evidence type="ECO:0000256" key="3">
    <source>
        <dbReference type="ARBA" id="ARBA00023319"/>
    </source>
</evidence>
<gene>
    <name evidence="5" type="ORF">OTU49_000847</name>
</gene>
<dbReference type="InterPro" id="IPR036179">
    <property type="entry name" value="Ig-like_dom_sf"/>
</dbReference>
<organism evidence="5 6">
    <name type="scientific">Cherax quadricarinatus</name>
    <name type="common">Australian red claw crayfish</name>
    <dbReference type="NCBI Taxonomy" id="27406"/>
    <lineage>
        <taxon>Eukaryota</taxon>
        <taxon>Metazoa</taxon>
        <taxon>Ecdysozoa</taxon>
        <taxon>Arthropoda</taxon>
        <taxon>Crustacea</taxon>
        <taxon>Multicrustacea</taxon>
        <taxon>Malacostraca</taxon>
        <taxon>Eumalacostraca</taxon>
        <taxon>Eucarida</taxon>
        <taxon>Decapoda</taxon>
        <taxon>Pleocyemata</taxon>
        <taxon>Astacidea</taxon>
        <taxon>Parastacoidea</taxon>
        <taxon>Parastacidae</taxon>
        <taxon>Cherax</taxon>
    </lineage>
</organism>
<keyword evidence="1" id="KW-0677">Repeat</keyword>
<sequence>SLRNAFRLSHKLSSRSGAQSLFITPSGGEQSVFQGDSFFVSCSSSATNVQRVMWTGPEGQQITDYKGRIHVEDGQSGHKGVDLVFENITRKDRGKYTCSANVDGVEESQSFELFVNKRLDFQDTPPIQYLEEGFSSELHCNVEGDPVPKINWRVRDRKITPG</sequence>
<comment type="caution">
    <text evidence="5">The sequence shown here is derived from an EMBL/GenBank/DDBJ whole genome shotgun (WGS) entry which is preliminary data.</text>
</comment>
<dbReference type="GO" id="GO:0043005">
    <property type="term" value="C:neuron projection"/>
    <property type="evidence" value="ECO:0007669"/>
    <property type="project" value="TreeGrafter"/>
</dbReference>
<dbReference type="Pfam" id="PF07679">
    <property type="entry name" value="I-set"/>
    <property type="match status" value="2"/>
</dbReference>
<dbReference type="Proteomes" id="UP001445076">
    <property type="component" value="Unassembled WGS sequence"/>
</dbReference>
<dbReference type="InterPro" id="IPR003599">
    <property type="entry name" value="Ig_sub"/>
</dbReference>
<keyword evidence="3" id="KW-0393">Immunoglobulin domain</keyword>
<reference evidence="5 6" key="1">
    <citation type="journal article" date="2024" name="BMC Genomics">
        <title>Genome assembly of redclaw crayfish (Cherax quadricarinatus) provides insights into its immune adaptation and hypoxia tolerance.</title>
        <authorList>
            <person name="Liu Z."/>
            <person name="Zheng J."/>
            <person name="Li H."/>
            <person name="Fang K."/>
            <person name="Wang S."/>
            <person name="He J."/>
            <person name="Zhou D."/>
            <person name="Weng S."/>
            <person name="Chi M."/>
            <person name="Gu Z."/>
            <person name="He J."/>
            <person name="Li F."/>
            <person name="Wang M."/>
        </authorList>
    </citation>
    <scope>NUCLEOTIDE SEQUENCE [LARGE SCALE GENOMIC DNA]</scope>
    <source>
        <strain evidence="5">ZL_2023a</strain>
    </source>
</reference>
<dbReference type="PANTHER" id="PTHR12231">
    <property type="entry name" value="CTX-RELATED TYPE I TRANSMEMBRANE PROTEIN"/>
    <property type="match status" value="1"/>
</dbReference>
<dbReference type="PROSITE" id="PS50835">
    <property type="entry name" value="IG_LIKE"/>
    <property type="match status" value="1"/>
</dbReference>
<protein>
    <recommendedName>
        <fullName evidence="4">Ig-like domain-containing protein</fullName>
    </recommendedName>
</protein>
<dbReference type="InterPro" id="IPR013783">
    <property type="entry name" value="Ig-like_fold"/>
</dbReference>
<keyword evidence="6" id="KW-1185">Reference proteome</keyword>
<feature type="non-terminal residue" evidence="5">
    <location>
        <position position="162"/>
    </location>
</feature>
<evidence type="ECO:0000256" key="2">
    <source>
        <dbReference type="ARBA" id="ARBA00023157"/>
    </source>
</evidence>
<feature type="domain" description="Ig-like" evidence="4">
    <location>
        <begin position="19"/>
        <end position="112"/>
    </location>
</feature>
<evidence type="ECO:0000256" key="1">
    <source>
        <dbReference type="ARBA" id="ARBA00022737"/>
    </source>
</evidence>
<proteinExistence type="predicted"/>
<keyword evidence="2" id="KW-1015">Disulfide bond</keyword>
<dbReference type="EMBL" id="JARKIK010000022">
    <property type="protein sequence ID" value="KAK8744517.1"/>
    <property type="molecule type" value="Genomic_DNA"/>
</dbReference>
<evidence type="ECO:0000313" key="6">
    <source>
        <dbReference type="Proteomes" id="UP001445076"/>
    </source>
</evidence>
<dbReference type="InterPro" id="IPR051170">
    <property type="entry name" value="Neural/epithelial_adhesion"/>
</dbReference>
<dbReference type="Gene3D" id="2.60.40.10">
    <property type="entry name" value="Immunoglobulins"/>
    <property type="match status" value="2"/>
</dbReference>
<feature type="non-terminal residue" evidence="5">
    <location>
        <position position="1"/>
    </location>
</feature>
<dbReference type="SMART" id="SM00409">
    <property type="entry name" value="IG"/>
    <property type="match status" value="1"/>
</dbReference>
<evidence type="ECO:0000259" key="4">
    <source>
        <dbReference type="PROSITE" id="PS50835"/>
    </source>
</evidence>
<evidence type="ECO:0000313" key="5">
    <source>
        <dbReference type="EMBL" id="KAK8744517.1"/>
    </source>
</evidence>
<name>A0AAW0XKX9_CHEQU</name>